<dbReference type="InterPro" id="IPR036396">
    <property type="entry name" value="Cyt_P450_sf"/>
</dbReference>
<comment type="caution">
    <text evidence="1">The sequence shown here is derived from an EMBL/GenBank/DDBJ whole genome shotgun (WGS) entry which is preliminary data.</text>
</comment>
<sequence length="91" mass="9973">MSDRKLRLGEELISPLHSLYDGLQCVGASLARLEGRIAINRLISRFPSLALAIPHNALQWLPLTFLRALISVPVLPGTGCADYPPSLVKRN</sequence>
<dbReference type="Gene3D" id="1.10.630.10">
    <property type="entry name" value="Cytochrome P450"/>
    <property type="match status" value="1"/>
</dbReference>
<dbReference type="AlphaFoldDB" id="A0A2D0JJG2"/>
<dbReference type="GO" id="GO:0016705">
    <property type="term" value="F:oxidoreductase activity, acting on paired donors, with incorporation or reduction of molecular oxygen"/>
    <property type="evidence" value="ECO:0007669"/>
    <property type="project" value="InterPro"/>
</dbReference>
<keyword evidence="1" id="KW-0560">Oxidoreductase</keyword>
<name>A0A2D0JJG2_9GAMM</name>
<dbReference type="EC" id="1.14.-.-" evidence="1"/>
<evidence type="ECO:0000313" key="1">
    <source>
        <dbReference type="EMBL" id="PHM45538.1"/>
    </source>
</evidence>
<dbReference type="SUPFAM" id="SSF48264">
    <property type="entry name" value="Cytochrome P450"/>
    <property type="match status" value="1"/>
</dbReference>
<protein>
    <submittedName>
        <fullName evidence="1">Cytochrome P450</fullName>
        <ecNumber evidence="1">1.14.-.-</ecNumber>
    </submittedName>
</protein>
<dbReference type="Proteomes" id="UP000221980">
    <property type="component" value="Unassembled WGS sequence"/>
</dbReference>
<proteinExistence type="predicted"/>
<dbReference type="GO" id="GO:0005506">
    <property type="term" value="F:iron ion binding"/>
    <property type="evidence" value="ECO:0007669"/>
    <property type="project" value="InterPro"/>
</dbReference>
<reference evidence="1 2" key="1">
    <citation type="journal article" date="2017" name="Nat. Microbiol.">
        <title>Natural product diversity associated with the nematode symbionts Photorhabdus and Xenorhabdus.</title>
        <authorList>
            <person name="Tobias N.J."/>
            <person name="Wolff H."/>
            <person name="Djahanschiri B."/>
            <person name="Grundmann F."/>
            <person name="Kronenwerth M."/>
            <person name="Shi Y.M."/>
            <person name="Simonyi S."/>
            <person name="Grun P."/>
            <person name="Shapiro-Ilan D."/>
            <person name="Pidot S.J."/>
            <person name="Stinear T.P."/>
            <person name="Ebersberger I."/>
            <person name="Bode H.B."/>
        </authorList>
    </citation>
    <scope>NUCLEOTIDE SEQUENCE [LARGE SCALE GENOMIC DNA]</scope>
    <source>
        <strain evidence="1 2">DSM 17902</strain>
    </source>
</reference>
<dbReference type="GO" id="GO:0020037">
    <property type="term" value="F:heme binding"/>
    <property type="evidence" value="ECO:0007669"/>
    <property type="project" value="InterPro"/>
</dbReference>
<dbReference type="EMBL" id="NITZ01000049">
    <property type="protein sequence ID" value="PHM45538.1"/>
    <property type="molecule type" value="Genomic_DNA"/>
</dbReference>
<organism evidence="1 2">
    <name type="scientific">Xenorhabdus miraniensis</name>
    <dbReference type="NCBI Taxonomy" id="351674"/>
    <lineage>
        <taxon>Bacteria</taxon>
        <taxon>Pseudomonadati</taxon>
        <taxon>Pseudomonadota</taxon>
        <taxon>Gammaproteobacteria</taxon>
        <taxon>Enterobacterales</taxon>
        <taxon>Morganellaceae</taxon>
        <taxon>Xenorhabdus</taxon>
    </lineage>
</organism>
<dbReference type="RefSeq" id="WP_208620469.1">
    <property type="nucleotide sequence ID" value="NZ_CAWNQI010000083.1"/>
</dbReference>
<keyword evidence="2" id="KW-1185">Reference proteome</keyword>
<gene>
    <name evidence="1" type="ORF">Xmir_04292</name>
</gene>
<accession>A0A2D0JJG2</accession>
<evidence type="ECO:0000313" key="2">
    <source>
        <dbReference type="Proteomes" id="UP000221980"/>
    </source>
</evidence>
<dbReference type="GO" id="GO:0004497">
    <property type="term" value="F:monooxygenase activity"/>
    <property type="evidence" value="ECO:0007669"/>
    <property type="project" value="InterPro"/>
</dbReference>